<gene>
    <name evidence="2" type="ORF">B7H23_14270</name>
</gene>
<dbReference type="GO" id="GO:0005886">
    <property type="term" value="C:plasma membrane"/>
    <property type="evidence" value="ECO:0007669"/>
    <property type="project" value="TreeGrafter"/>
</dbReference>
<dbReference type="InterPro" id="IPR007401">
    <property type="entry name" value="DUF454"/>
</dbReference>
<keyword evidence="3" id="KW-1185">Reference proteome</keyword>
<accession>A0A231UTS7</accession>
<dbReference type="EMBL" id="NBYO01000003">
    <property type="protein sequence ID" value="OXS99332.1"/>
    <property type="molecule type" value="Genomic_DNA"/>
</dbReference>
<keyword evidence="1" id="KW-1133">Transmembrane helix</keyword>
<sequence>MRWFWRCAGLLALAFGLVGVVLPLLPTVPFLILAAFCFARSSPRLHDWLVAHPRFGPPIADWRREGAISLRAKRLATVSIAAVFALSIVMDLDIRLLAVQGLTLLCVLLFIWTRPHGNRLTLPSDDQI</sequence>
<proteinExistence type="predicted"/>
<evidence type="ECO:0000313" key="2">
    <source>
        <dbReference type="EMBL" id="OXS99332.1"/>
    </source>
</evidence>
<feature type="transmembrane region" description="Helical" evidence="1">
    <location>
        <begin position="96"/>
        <end position="113"/>
    </location>
</feature>
<dbReference type="PANTHER" id="PTHR35813">
    <property type="entry name" value="INNER MEMBRANE PROTEIN YBAN"/>
    <property type="match status" value="1"/>
</dbReference>
<protein>
    <recommendedName>
        <fullName evidence="4">DUF454 domain-containing protein</fullName>
    </recommendedName>
</protein>
<dbReference type="AlphaFoldDB" id="A0A231UTS7"/>
<evidence type="ECO:0008006" key="4">
    <source>
        <dbReference type="Google" id="ProtNLM"/>
    </source>
</evidence>
<dbReference type="PIRSF" id="PIRSF016789">
    <property type="entry name" value="DUF454"/>
    <property type="match status" value="1"/>
</dbReference>
<dbReference type="PANTHER" id="PTHR35813:SF1">
    <property type="entry name" value="INNER MEMBRANE PROTEIN YBAN"/>
    <property type="match status" value="1"/>
</dbReference>
<keyword evidence="1" id="KW-0812">Transmembrane</keyword>
<evidence type="ECO:0000256" key="1">
    <source>
        <dbReference type="SAM" id="Phobius"/>
    </source>
</evidence>
<dbReference type="Proteomes" id="UP000215405">
    <property type="component" value="Unassembled WGS sequence"/>
</dbReference>
<comment type="caution">
    <text evidence="2">The sequence shown here is derived from an EMBL/GenBank/DDBJ whole genome shotgun (WGS) entry which is preliminary data.</text>
</comment>
<keyword evidence="1" id="KW-0472">Membrane</keyword>
<organism evidence="2 3">
    <name type="scientific">Notoacmeibacter marinus</name>
    <dbReference type="NCBI Taxonomy" id="1876515"/>
    <lineage>
        <taxon>Bacteria</taxon>
        <taxon>Pseudomonadati</taxon>
        <taxon>Pseudomonadota</taxon>
        <taxon>Alphaproteobacteria</taxon>
        <taxon>Hyphomicrobiales</taxon>
        <taxon>Notoacmeibacteraceae</taxon>
        <taxon>Notoacmeibacter</taxon>
    </lineage>
</organism>
<name>A0A231UTS7_9HYPH</name>
<dbReference type="Pfam" id="PF04304">
    <property type="entry name" value="DUF454"/>
    <property type="match status" value="1"/>
</dbReference>
<reference evidence="3" key="1">
    <citation type="journal article" date="2017" name="Int. J. Syst. Evol. Microbiol.">
        <title>Notoacmeibacter marinus gen. nov., sp. nov., isolated from the gut of a limpet and proposal of Notoacmeibacteraceae fam. nov. in the order Rhizobiales of the class Alphaproteobacteria.</title>
        <authorList>
            <person name="Huang Z."/>
            <person name="Guo F."/>
            <person name="Lai Q."/>
        </authorList>
    </citation>
    <scope>NUCLEOTIDE SEQUENCE [LARGE SCALE GENOMIC DNA]</scope>
    <source>
        <strain evidence="3">XMTR2A4</strain>
    </source>
</reference>
<evidence type="ECO:0000313" key="3">
    <source>
        <dbReference type="Proteomes" id="UP000215405"/>
    </source>
</evidence>